<evidence type="ECO:0000256" key="2">
    <source>
        <dbReference type="ARBA" id="ARBA00006991"/>
    </source>
</evidence>
<feature type="domain" description="C2H2-type" evidence="10">
    <location>
        <begin position="351"/>
        <end position="379"/>
    </location>
</feature>
<keyword evidence="3" id="KW-0479">Metal-binding</keyword>
<dbReference type="PANTHER" id="PTHR16515">
    <property type="entry name" value="PR DOMAIN ZINC FINGER PROTEIN"/>
    <property type="match status" value="1"/>
</dbReference>
<feature type="domain" description="C2H2-type" evidence="10">
    <location>
        <begin position="240"/>
        <end position="267"/>
    </location>
</feature>
<feature type="region of interest" description="Disordered" evidence="9">
    <location>
        <begin position="179"/>
        <end position="237"/>
    </location>
</feature>
<evidence type="ECO:0000259" key="10">
    <source>
        <dbReference type="PROSITE" id="PS50157"/>
    </source>
</evidence>
<dbReference type="Gene3D" id="3.30.160.60">
    <property type="entry name" value="Classic Zinc Finger"/>
    <property type="match status" value="4"/>
</dbReference>
<dbReference type="PANTHER" id="PTHR16515:SF49">
    <property type="entry name" value="GASTRULA ZINC FINGER PROTEIN XLCGF49.1-LIKE-RELATED"/>
    <property type="match status" value="1"/>
</dbReference>
<evidence type="ECO:0000256" key="6">
    <source>
        <dbReference type="ARBA" id="ARBA00022833"/>
    </source>
</evidence>
<dbReference type="InterPro" id="IPR050331">
    <property type="entry name" value="Zinc_finger"/>
</dbReference>
<dbReference type="SUPFAM" id="SSF57667">
    <property type="entry name" value="beta-beta-alpha zinc fingers"/>
    <property type="match status" value="3"/>
</dbReference>
<comment type="subcellular location">
    <subcellularLocation>
        <location evidence="1">Nucleus</location>
    </subcellularLocation>
</comment>
<dbReference type="InterPro" id="IPR036236">
    <property type="entry name" value="Znf_C2H2_sf"/>
</dbReference>
<gene>
    <name evidence="11" type="ORF">FSCOSCO3_A027031</name>
</gene>
<dbReference type="Pfam" id="PF00096">
    <property type="entry name" value="zf-C2H2"/>
    <property type="match status" value="3"/>
</dbReference>
<dbReference type="GO" id="GO:0005634">
    <property type="term" value="C:nucleus"/>
    <property type="evidence" value="ECO:0007669"/>
    <property type="project" value="UniProtKB-SubCell"/>
</dbReference>
<evidence type="ECO:0000256" key="1">
    <source>
        <dbReference type="ARBA" id="ARBA00004123"/>
    </source>
</evidence>
<organism evidence="11 12">
    <name type="scientific">Scomber scombrus</name>
    <name type="common">Atlantic mackerel</name>
    <name type="synonym">Scomber vernalis</name>
    <dbReference type="NCBI Taxonomy" id="13677"/>
    <lineage>
        <taxon>Eukaryota</taxon>
        <taxon>Metazoa</taxon>
        <taxon>Chordata</taxon>
        <taxon>Craniata</taxon>
        <taxon>Vertebrata</taxon>
        <taxon>Euteleostomi</taxon>
        <taxon>Actinopterygii</taxon>
        <taxon>Neopterygii</taxon>
        <taxon>Teleostei</taxon>
        <taxon>Neoteleostei</taxon>
        <taxon>Acanthomorphata</taxon>
        <taxon>Pelagiaria</taxon>
        <taxon>Scombriformes</taxon>
        <taxon>Scombridae</taxon>
        <taxon>Scomber</taxon>
    </lineage>
</organism>
<protein>
    <submittedName>
        <fullName evidence="11">Zinc finger protein 37 homolog</fullName>
    </submittedName>
</protein>
<reference evidence="11 12" key="1">
    <citation type="submission" date="2024-01" db="EMBL/GenBank/DDBJ databases">
        <authorList>
            <person name="Alioto T."/>
            <person name="Alioto T."/>
            <person name="Gomez Garrido J."/>
        </authorList>
    </citation>
    <scope>NUCLEOTIDE SEQUENCE [LARGE SCALE GENOMIC DNA]</scope>
</reference>
<evidence type="ECO:0000256" key="3">
    <source>
        <dbReference type="ARBA" id="ARBA00022723"/>
    </source>
</evidence>
<sequence>MSSAQYLREFINERLTAAAEEIFRVFHKTVVEYEEEIDRQRRLLDTAWKPEITLNRIELPQQHVCKEEKEEDVLTDQQLCDQETNSSLDQVDPEPPQIKEEQDELCVSLEGEQLVLKQETETFISTATYEENEYQTQDFSLDETQSALEDEHVFSIPVKSSEVPELNNDDQLLSHNSHVAESQDHKGGKQGDSGSTRNTETKAQKRHCESESHTDNEDTSTMLKTNNNTQESSHSSEKSFRCETCGNQFKHMFNLRRHLTLHKGDGPKNCGICGRDFRFNSGLMAHMRIHTSEKHFFCITCGKRFSQRSNLKNHMRTHIVDETNSRETCGKTFDLSLIERHMKTHRGQGLFRCNTCGKRFTQKLNLTRHINMYHGGEKLNCSMKDSG</sequence>
<evidence type="ECO:0000256" key="4">
    <source>
        <dbReference type="ARBA" id="ARBA00022737"/>
    </source>
</evidence>
<evidence type="ECO:0000313" key="11">
    <source>
        <dbReference type="EMBL" id="CAK6959842.1"/>
    </source>
</evidence>
<feature type="compositionally biased region" description="Polar residues" evidence="9">
    <location>
        <begin position="219"/>
        <end position="233"/>
    </location>
</feature>
<dbReference type="Proteomes" id="UP001314229">
    <property type="component" value="Unassembled WGS sequence"/>
</dbReference>
<evidence type="ECO:0000256" key="8">
    <source>
        <dbReference type="PROSITE-ProRule" id="PRU00042"/>
    </source>
</evidence>
<accession>A0AAV1NJS5</accession>
<keyword evidence="12" id="KW-1185">Reference proteome</keyword>
<name>A0AAV1NJS5_SCOSC</name>
<keyword evidence="6" id="KW-0862">Zinc</keyword>
<evidence type="ECO:0000256" key="7">
    <source>
        <dbReference type="ARBA" id="ARBA00023242"/>
    </source>
</evidence>
<comment type="similarity">
    <text evidence="2">Belongs to the krueppel C2H2-type zinc-finger protein family.</text>
</comment>
<evidence type="ECO:0000256" key="9">
    <source>
        <dbReference type="SAM" id="MobiDB-lite"/>
    </source>
</evidence>
<comment type="caution">
    <text evidence="11">The sequence shown here is derived from an EMBL/GenBank/DDBJ whole genome shotgun (WGS) entry which is preliminary data.</text>
</comment>
<dbReference type="PROSITE" id="PS50157">
    <property type="entry name" value="ZINC_FINGER_C2H2_2"/>
    <property type="match status" value="4"/>
</dbReference>
<dbReference type="AlphaFoldDB" id="A0AAV1NJS5"/>
<dbReference type="GO" id="GO:0008270">
    <property type="term" value="F:zinc ion binding"/>
    <property type="evidence" value="ECO:0007669"/>
    <property type="project" value="UniProtKB-KW"/>
</dbReference>
<dbReference type="GO" id="GO:0010468">
    <property type="term" value="P:regulation of gene expression"/>
    <property type="evidence" value="ECO:0007669"/>
    <property type="project" value="TreeGrafter"/>
</dbReference>
<keyword evidence="7" id="KW-0539">Nucleus</keyword>
<keyword evidence="4" id="KW-0677">Repeat</keyword>
<dbReference type="InterPro" id="IPR013087">
    <property type="entry name" value="Znf_C2H2_type"/>
</dbReference>
<feature type="domain" description="C2H2-type" evidence="10">
    <location>
        <begin position="268"/>
        <end position="295"/>
    </location>
</feature>
<dbReference type="EMBL" id="CAWUFR010000041">
    <property type="protein sequence ID" value="CAK6959842.1"/>
    <property type="molecule type" value="Genomic_DNA"/>
</dbReference>
<dbReference type="FunFam" id="3.30.160.60:FF:000110">
    <property type="entry name" value="Zinc finger protein-like"/>
    <property type="match status" value="1"/>
</dbReference>
<feature type="domain" description="C2H2-type" evidence="10">
    <location>
        <begin position="296"/>
        <end position="323"/>
    </location>
</feature>
<dbReference type="SMART" id="SM00355">
    <property type="entry name" value="ZnF_C2H2"/>
    <property type="match status" value="4"/>
</dbReference>
<feature type="compositionally biased region" description="Basic and acidic residues" evidence="9">
    <location>
        <begin position="199"/>
        <end position="216"/>
    </location>
</feature>
<proteinExistence type="inferred from homology"/>
<dbReference type="PROSITE" id="PS00028">
    <property type="entry name" value="ZINC_FINGER_C2H2_1"/>
    <property type="match status" value="4"/>
</dbReference>
<evidence type="ECO:0000256" key="5">
    <source>
        <dbReference type="ARBA" id="ARBA00022771"/>
    </source>
</evidence>
<evidence type="ECO:0000313" key="12">
    <source>
        <dbReference type="Proteomes" id="UP001314229"/>
    </source>
</evidence>
<keyword evidence="5 8" id="KW-0863">Zinc-finger</keyword>
<dbReference type="FunFam" id="3.30.160.60:FF:001442">
    <property type="entry name" value="zinc finger protein 696"/>
    <property type="match status" value="1"/>
</dbReference>